<gene>
    <name evidence="1" type="ORF">X777_11549</name>
</gene>
<name>A0A026W3E9_OOCBI</name>
<dbReference type="AlphaFoldDB" id="A0A026W3E9"/>
<dbReference type="EMBL" id="KK107485">
    <property type="protein sequence ID" value="EZA50106.1"/>
    <property type="molecule type" value="Genomic_DNA"/>
</dbReference>
<evidence type="ECO:0000313" key="2">
    <source>
        <dbReference type="Proteomes" id="UP000053097"/>
    </source>
</evidence>
<accession>A0A026W3E9</accession>
<dbReference type="Proteomes" id="UP000053097">
    <property type="component" value="Unassembled WGS sequence"/>
</dbReference>
<evidence type="ECO:0000313" key="1">
    <source>
        <dbReference type="EMBL" id="EZA50106.1"/>
    </source>
</evidence>
<proteinExistence type="predicted"/>
<protein>
    <submittedName>
        <fullName evidence="1">Uncharacterized protein</fullName>
    </submittedName>
</protein>
<sequence>MLINNLRKAYANMRTRVSSEKKHKVVVTDRVRARFALLMRSQAQVSSYVRFDQDA</sequence>
<organism evidence="1 2">
    <name type="scientific">Ooceraea biroi</name>
    <name type="common">Clonal raider ant</name>
    <name type="synonym">Cerapachys biroi</name>
    <dbReference type="NCBI Taxonomy" id="2015173"/>
    <lineage>
        <taxon>Eukaryota</taxon>
        <taxon>Metazoa</taxon>
        <taxon>Ecdysozoa</taxon>
        <taxon>Arthropoda</taxon>
        <taxon>Hexapoda</taxon>
        <taxon>Insecta</taxon>
        <taxon>Pterygota</taxon>
        <taxon>Neoptera</taxon>
        <taxon>Endopterygota</taxon>
        <taxon>Hymenoptera</taxon>
        <taxon>Apocrita</taxon>
        <taxon>Aculeata</taxon>
        <taxon>Formicoidea</taxon>
        <taxon>Formicidae</taxon>
        <taxon>Dorylinae</taxon>
        <taxon>Ooceraea</taxon>
    </lineage>
</organism>
<reference evidence="1 2" key="1">
    <citation type="journal article" date="2014" name="Curr. Biol.">
        <title>The genome of the clonal raider ant Cerapachys biroi.</title>
        <authorList>
            <person name="Oxley P.R."/>
            <person name="Ji L."/>
            <person name="Fetter-Pruneda I."/>
            <person name="McKenzie S.K."/>
            <person name="Li C."/>
            <person name="Hu H."/>
            <person name="Zhang G."/>
            <person name="Kronauer D.J."/>
        </authorList>
    </citation>
    <scope>NUCLEOTIDE SEQUENCE [LARGE SCALE GENOMIC DNA]</scope>
</reference>
<keyword evidence="2" id="KW-1185">Reference proteome</keyword>